<feature type="compositionally biased region" description="Basic and acidic residues" evidence="1">
    <location>
        <begin position="66"/>
        <end position="84"/>
    </location>
</feature>
<feature type="compositionally biased region" description="Basic and acidic residues" evidence="1">
    <location>
        <begin position="11"/>
        <end position="22"/>
    </location>
</feature>
<feature type="compositionally biased region" description="Polar residues" evidence="1">
    <location>
        <begin position="51"/>
        <end position="65"/>
    </location>
</feature>
<dbReference type="OrthoDB" id="5600312at2759"/>
<name>A0A507F6S4_9FUNG</name>
<dbReference type="AlphaFoldDB" id="A0A507F6S4"/>
<feature type="region of interest" description="Disordered" evidence="1">
    <location>
        <begin position="539"/>
        <end position="580"/>
    </location>
</feature>
<sequence>MLSASTLTAAQKERQKQLEEYKRRKELNKKVVSQKSSRSFVVPVPKRDPTSTFVPSIIRTASPTKTDTKKNTLNESTKRSRNDSLDANQKHAQFVALLRQSLDNALTSASELAVSAQDRASVSKCRDAVEQALSNSDAFVRSSPSHRHKTSFVEKTTPIHDAVSTMTPLATRPPTPAFLEYRETERDDDDFDDAKPTAAEDQLLSSSEMPTCNDDDDDEFMNGIDDEDEFALEATPPKSKYLDLLLANNELDEYDPAMIPQDRPDLYDPTINEISDAWPRSPSKELLEKYKALAANSPDSLINRKSLPIPPANGTPHPRKNGLRSRNSTPTMNSITSLLSNVKISANEPMMPSTNAKTPTNTHSIRKMRSGKEMRVGFKDSPTISKVKHEDQEEVVIGDPSADGSVIVLTPRKANRKEKEELGVDSVVTNARRSMRFLPTSVDLTQSPTATSHSASDSAQIKSQSSPFTAYSFKTAFGVTNGPISAFGPDARERVQKLLEEHGNAFVPNKRLAMPAHGMVQAQTTPKSASKVRTPMTGLFTASAGNTTPGSPFTVHSVGKAAGSQETQEEGELTPRPRKY</sequence>
<reference evidence="2 3" key="1">
    <citation type="journal article" date="2019" name="Sci. Rep.">
        <title>Comparative genomics of chytrid fungi reveal insights into the obligate biotrophic and pathogenic lifestyle of Synchytrium endobioticum.</title>
        <authorList>
            <person name="van de Vossenberg B.T.L.H."/>
            <person name="Warris S."/>
            <person name="Nguyen H.D.T."/>
            <person name="van Gent-Pelzer M.P.E."/>
            <person name="Joly D.L."/>
            <person name="van de Geest H.C."/>
            <person name="Bonants P.J.M."/>
            <person name="Smith D.S."/>
            <person name="Levesque C.A."/>
            <person name="van der Lee T.A.J."/>
        </authorList>
    </citation>
    <scope>NUCLEOTIDE SEQUENCE [LARGE SCALE GENOMIC DNA]</scope>
    <source>
        <strain evidence="2 3">CBS 675.73</strain>
    </source>
</reference>
<organism evidence="2 3">
    <name type="scientific">Chytriomyces confervae</name>
    <dbReference type="NCBI Taxonomy" id="246404"/>
    <lineage>
        <taxon>Eukaryota</taxon>
        <taxon>Fungi</taxon>
        <taxon>Fungi incertae sedis</taxon>
        <taxon>Chytridiomycota</taxon>
        <taxon>Chytridiomycota incertae sedis</taxon>
        <taxon>Chytridiomycetes</taxon>
        <taxon>Chytridiales</taxon>
        <taxon>Chytriomycetaceae</taxon>
        <taxon>Chytriomyces</taxon>
    </lineage>
</organism>
<accession>A0A507F6S4</accession>
<evidence type="ECO:0000313" key="2">
    <source>
        <dbReference type="EMBL" id="TPX71317.1"/>
    </source>
</evidence>
<proteinExistence type="predicted"/>
<feature type="region of interest" description="Disordered" evidence="1">
    <location>
        <begin position="301"/>
        <end position="332"/>
    </location>
</feature>
<dbReference type="Proteomes" id="UP000320333">
    <property type="component" value="Unassembled WGS sequence"/>
</dbReference>
<keyword evidence="3" id="KW-1185">Reference proteome</keyword>
<evidence type="ECO:0000256" key="1">
    <source>
        <dbReference type="SAM" id="MobiDB-lite"/>
    </source>
</evidence>
<comment type="caution">
    <text evidence="2">The sequence shown here is derived from an EMBL/GenBank/DDBJ whole genome shotgun (WGS) entry which is preliminary data.</text>
</comment>
<dbReference type="EMBL" id="QEAP01000255">
    <property type="protein sequence ID" value="TPX71317.1"/>
    <property type="molecule type" value="Genomic_DNA"/>
</dbReference>
<protein>
    <submittedName>
        <fullName evidence="2">Uncharacterized protein</fullName>
    </submittedName>
</protein>
<evidence type="ECO:0000313" key="3">
    <source>
        <dbReference type="Proteomes" id="UP000320333"/>
    </source>
</evidence>
<feature type="region of interest" description="Disordered" evidence="1">
    <location>
        <begin position="185"/>
        <end position="211"/>
    </location>
</feature>
<feature type="region of interest" description="Disordered" evidence="1">
    <location>
        <begin position="51"/>
        <end position="87"/>
    </location>
</feature>
<gene>
    <name evidence="2" type="ORF">CcCBS67573_g06225</name>
</gene>
<feature type="region of interest" description="Disordered" evidence="1">
    <location>
        <begin position="1"/>
        <end position="22"/>
    </location>
</feature>